<dbReference type="EMBL" id="BARU01039093">
    <property type="protein sequence ID" value="GAH77633.1"/>
    <property type="molecule type" value="Genomic_DNA"/>
</dbReference>
<sequence length="116" mass="12802">MEYFKYFKVTGAASKTEYDAGLTSSAEAPKRLKSIMINVVAREDNKIQGWLEREKVFELPDALIDTQELAAADTPPLSMNALNEIPVGVDMPVGTTFKVALESGTTESDLYGAYRY</sequence>
<gene>
    <name evidence="1" type="ORF">S03H2_60638</name>
</gene>
<evidence type="ECO:0000313" key="1">
    <source>
        <dbReference type="EMBL" id="GAH77633.1"/>
    </source>
</evidence>
<name>X1K6C4_9ZZZZ</name>
<protein>
    <submittedName>
        <fullName evidence="1">Uncharacterized protein</fullName>
    </submittedName>
</protein>
<proteinExistence type="predicted"/>
<organism evidence="1">
    <name type="scientific">marine sediment metagenome</name>
    <dbReference type="NCBI Taxonomy" id="412755"/>
    <lineage>
        <taxon>unclassified sequences</taxon>
        <taxon>metagenomes</taxon>
        <taxon>ecological metagenomes</taxon>
    </lineage>
</organism>
<reference evidence="1" key="1">
    <citation type="journal article" date="2014" name="Front. Microbiol.">
        <title>High frequency of phylogenetically diverse reductive dehalogenase-homologous genes in deep subseafloor sedimentary metagenomes.</title>
        <authorList>
            <person name="Kawai M."/>
            <person name="Futagami T."/>
            <person name="Toyoda A."/>
            <person name="Takaki Y."/>
            <person name="Nishi S."/>
            <person name="Hori S."/>
            <person name="Arai W."/>
            <person name="Tsubouchi T."/>
            <person name="Morono Y."/>
            <person name="Uchiyama I."/>
            <person name="Ito T."/>
            <person name="Fujiyama A."/>
            <person name="Inagaki F."/>
            <person name="Takami H."/>
        </authorList>
    </citation>
    <scope>NUCLEOTIDE SEQUENCE</scope>
    <source>
        <strain evidence="1">Expedition CK06-06</strain>
    </source>
</reference>
<accession>X1K6C4</accession>
<feature type="non-terminal residue" evidence="1">
    <location>
        <position position="116"/>
    </location>
</feature>
<dbReference type="AlphaFoldDB" id="X1K6C4"/>
<comment type="caution">
    <text evidence="1">The sequence shown here is derived from an EMBL/GenBank/DDBJ whole genome shotgun (WGS) entry which is preliminary data.</text>
</comment>